<evidence type="ECO:0000313" key="3">
    <source>
        <dbReference type="Proteomes" id="UP000492820"/>
    </source>
</evidence>
<dbReference type="PANTHER" id="PTHR39369:SF6">
    <property type="entry name" value="LIN-24 (TWENTY-FOUR) LIKE"/>
    <property type="match status" value="1"/>
</dbReference>
<reference evidence="4" key="3">
    <citation type="submission" date="2020-10" db="UniProtKB">
        <authorList>
            <consortium name="WormBaseParasite"/>
        </authorList>
    </citation>
    <scope>IDENTIFICATION</scope>
</reference>
<dbReference type="WBParaSite" id="EgrG_000170700">
    <property type="protein sequence ID" value="EgrG_000170700"/>
    <property type="gene ID" value="EgrG_000170700"/>
</dbReference>
<dbReference type="EMBL" id="LK028583">
    <property type="protein sequence ID" value="CDS21310.1"/>
    <property type="molecule type" value="Genomic_DNA"/>
</dbReference>
<dbReference type="CDD" id="cd20237">
    <property type="entry name" value="PFM_LIN24-like"/>
    <property type="match status" value="1"/>
</dbReference>
<evidence type="ECO:0000313" key="2">
    <source>
        <dbReference type="EMBL" id="CDS21310.1"/>
    </source>
</evidence>
<dbReference type="AlphaFoldDB" id="A0A068WNJ1"/>
<feature type="region of interest" description="Disordered" evidence="1">
    <location>
        <begin position="1"/>
        <end position="21"/>
    </location>
</feature>
<reference evidence="2 3" key="1">
    <citation type="journal article" date="2013" name="Nature">
        <title>The genomes of four tapeworm species reveal adaptations to parasitism.</title>
        <authorList>
            <person name="Tsai I.J."/>
            <person name="Zarowiecki M."/>
            <person name="Holroyd N."/>
            <person name="Garciarrubio A."/>
            <person name="Sanchez-Flores A."/>
            <person name="Brooks K.L."/>
            <person name="Tracey A."/>
            <person name="Bobes R.J."/>
            <person name="Fragoso G."/>
            <person name="Sciutto E."/>
            <person name="Aslett M."/>
            <person name="Beasley H."/>
            <person name="Bennett H.M."/>
            <person name="Cai J."/>
            <person name="Camicia F."/>
            <person name="Clark R."/>
            <person name="Cucher M."/>
            <person name="De Silva N."/>
            <person name="Day T.A."/>
            <person name="Deplazes P."/>
            <person name="Estrada K."/>
            <person name="Fernandez C."/>
            <person name="Holland P.W."/>
            <person name="Hou J."/>
            <person name="Hu S."/>
            <person name="Huckvale T."/>
            <person name="Hung S.S."/>
            <person name="Kamenetzky L."/>
            <person name="Keane J.A."/>
            <person name="Kiss F."/>
            <person name="Koziol U."/>
            <person name="Lambert O."/>
            <person name="Liu K."/>
            <person name="Luo X."/>
            <person name="Luo Y."/>
            <person name="Macchiaroli N."/>
            <person name="Nichol S."/>
            <person name="Paps J."/>
            <person name="Parkinson J."/>
            <person name="Pouchkina-Stantcheva N."/>
            <person name="Riddiford N."/>
            <person name="Rosenzvit M."/>
            <person name="Salinas G."/>
            <person name="Wasmuth J.D."/>
            <person name="Zamanian M."/>
            <person name="Zheng Y."/>
            <person name="Cai X."/>
            <person name="Soberon X."/>
            <person name="Olson P.D."/>
            <person name="Laclette J.P."/>
            <person name="Brehm K."/>
            <person name="Berriman M."/>
            <person name="Garciarrubio A."/>
            <person name="Bobes R.J."/>
            <person name="Fragoso G."/>
            <person name="Sanchez-Flores A."/>
            <person name="Estrada K."/>
            <person name="Cevallos M.A."/>
            <person name="Morett E."/>
            <person name="Gonzalez V."/>
            <person name="Portillo T."/>
            <person name="Ochoa-Leyva A."/>
            <person name="Jose M.V."/>
            <person name="Sciutto E."/>
            <person name="Landa A."/>
            <person name="Jimenez L."/>
            <person name="Valdes V."/>
            <person name="Carrero J.C."/>
            <person name="Larralde C."/>
            <person name="Morales-Montor J."/>
            <person name="Limon-Lason J."/>
            <person name="Soberon X."/>
            <person name="Laclette J.P."/>
        </authorList>
    </citation>
    <scope>NUCLEOTIDE SEQUENCE [LARGE SCALE GENOMIC DNA]</scope>
</reference>
<name>A0A068WNJ1_ECHGR</name>
<evidence type="ECO:0000256" key="1">
    <source>
        <dbReference type="SAM" id="MobiDB-lite"/>
    </source>
</evidence>
<feature type="compositionally biased region" description="Low complexity" evidence="1">
    <location>
        <begin position="1"/>
        <end position="12"/>
    </location>
</feature>
<sequence>MSTTIHTTMATTSKASSPTPARQDAELFDLTAVVRAWAVNAFMAAADGQTRKSVCGGSGGATGCLEVQMVWEDVACWSDVPIFADNHSVRLPKSHVLFSTAYRNNTDGVQEYNFRTDRSTRSTAEIEISKGFSAHRELGVKLQLPNQILEANAGFSQEISLTKATRQYLDEEMSWGIDTRVEVQPKSAANVEVNIVEHQMTCRFAVDTRLRGRIRAVCMDSRKNNAFLMSIEADLGDVVKTYLEKPRPPSAPRLTHVRVEGSSTPKTVVITTEGRCAFRFGVKQEVEVTQVVPPYPLG</sequence>
<organism evidence="2">
    <name type="scientific">Echinococcus granulosus</name>
    <name type="common">Hydatid tapeworm</name>
    <dbReference type="NCBI Taxonomy" id="6210"/>
    <lineage>
        <taxon>Eukaryota</taxon>
        <taxon>Metazoa</taxon>
        <taxon>Spiralia</taxon>
        <taxon>Lophotrochozoa</taxon>
        <taxon>Platyhelminthes</taxon>
        <taxon>Cestoda</taxon>
        <taxon>Eucestoda</taxon>
        <taxon>Cyclophyllidea</taxon>
        <taxon>Taeniidae</taxon>
        <taxon>Echinococcus</taxon>
        <taxon>Echinococcus granulosus group</taxon>
    </lineage>
</organism>
<evidence type="ECO:0000313" key="4">
    <source>
        <dbReference type="WBParaSite" id="EgrG_000170700"/>
    </source>
</evidence>
<accession>A0A068WNJ1</accession>
<protein>
    <submittedName>
        <fullName evidence="2 4">LIN 24 Twenty four Like family member</fullName>
    </submittedName>
</protein>
<dbReference type="PANTHER" id="PTHR39369">
    <property type="entry name" value="LIN-24 (TWENTY-FOUR) LIKE"/>
    <property type="match status" value="1"/>
</dbReference>
<gene>
    <name evidence="4" type="primary">EGR_10755</name>
    <name evidence="2" type="ORF">EgrG_000170700</name>
</gene>
<dbReference type="OrthoDB" id="9977517at2759"/>
<dbReference type="Proteomes" id="UP000492820">
    <property type="component" value="Unassembled WGS sequence"/>
</dbReference>
<dbReference type="Gene3D" id="2.170.15.10">
    <property type="entry name" value="Proaerolysin, chain A, domain 3"/>
    <property type="match status" value="1"/>
</dbReference>
<dbReference type="SUPFAM" id="SSF56973">
    <property type="entry name" value="Aerolisin/ETX pore-forming domain"/>
    <property type="match status" value="1"/>
</dbReference>
<reference evidence="2" key="2">
    <citation type="submission" date="2014-06" db="EMBL/GenBank/DDBJ databases">
        <authorList>
            <person name="Aslett M."/>
        </authorList>
    </citation>
    <scope>NUCLEOTIDE SEQUENCE</scope>
</reference>
<proteinExistence type="predicted"/>